<feature type="compositionally biased region" description="Acidic residues" evidence="1">
    <location>
        <begin position="1127"/>
        <end position="1137"/>
    </location>
</feature>
<dbReference type="RefSeq" id="XP_067058795.1">
    <property type="nucleotide sequence ID" value="XM_067202694.1"/>
</dbReference>
<proteinExistence type="predicted"/>
<evidence type="ECO:0000313" key="2">
    <source>
        <dbReference type="EMBL" id="KAG5465164.1"/>
    </source>
</evidence>
<name>A0A836G2V2_9TRYP</name>
<gene>
    <name evidence="2" type="ORF">LSCM4_00617</name>
</gene>
<accession>A0A836G2V2</accession>
<feature type="compositionally biased region" description="Polar residues" evidence="1">
    <location>
        <begin position="1094"/>
        <end position="1113"/>
    </location>
</feature>
<feature type="region of interest" description="Disordered" evidence="1">
    <location>
        <begin position="1092"/>
        <end position="1140"/>
    </location>
</feature>
<comment type="caution">
    <text evidence="2">The sequence shown here is derived from an EMBL/GenBank/DDBJ whole genome shotgun (WGS) entry which is preliminary data.</text>
</comment>
<feature type="compositionally biased region" description="Basic and acidic residues" evidence="1">
    <location>
        <begin position="813"/>
        <end position="827"/>
    </location>
</feature>
<evidence type="ECO:0000313" key="3">
    <source>
        <dbReference type="Proteomes" id="UP000674143"/>
    </source>
</evidence>
<protein>
    <submittedName>
        <fullName evidence="2">Uncharacterized protein</fullName>
    </submittedName>
</protein>
<reference evidence="3" key="1">
    <citation type="journal article" date="2021" name="Microbiol. Resour. Announc.">
        <title>LGAAP: Leishmaniinae Genome Assembly and Annotation Pipeline.</title>
        <authorList>
            <person name="Almutairi H."/>
            <person name="Urbaniak M.D."/>
            <person name="Bates M.D."/>
            <person name="Jariyapan N."/>
            <person name="Kwakye-Nuako G."/>
            <person name="Thomaz-Soccol V."/>
            <person name="Al-Salem W.S."/>
            <person name="Dillon R.J."/>
            <person name="Bates P.A."/>
            <person name="Gatherer D."/>
        </authorList>
    </citation>
    <scope>NUCLEOTIDE SEQUENCE [LARGE SCALE GENOMIC DNA]</scope>
</reference>
<keyword evidence="3" id="KW-1185">Reference proteome</keyword>
<dbReference type="CDD" id="cd23515">
    <property type="entry name" value="MPSS2"/>
    <property type="match status" value="1"/>
</dbReference>
<dbReference type="GeneID" id="92356628"/>
<sequence length="1856" mass="204731">MAFHTTAHRLAAASKLPLILLSSPPLRQCSTLFQSSTEQVLKPNFIRLQLRDSVPPVSKKRNGAAPVSYSKQNEVKRRGFNAIIRWCAYHQDPERHGSAHACDPSDDIADMNSSVLRWVQESIDSFSCGQCLVVLTFLCDVLHHHKRDAAAPGSMEAASHEFVRGLCDCISLVTARSISSEQLEIQPFLILLSAAYGLHRVTQDDTLKLPSELLEVLTPPAALWFALAQQVSLYCSTTPEAQSGVHESTSIEALLTTLLLFDPARCQQFFAAHDRYLMATVAKRLDALIIPALNAARQKRKSGANVPAQAGTHADADVTPENGLSSCLEEYVAASPSLSPVAARSGVRVSDFARIIEHARAAPPACRVNLMDYLLCVLRHPSTFTDEERRYLPAILSAVRSRSLCRASYVPDYILKCSTSIEFNVFVEVLCYTKRRSVYRERVYHMLCRRFQRGSGAVDLAESKVEPPIALALLLNIGLQLPWTLCRSLLLCSLAATPEVLARIPMRAGEGVEDGSLPGTVGQPPPSKVPLSHDLSAIIRFLVKLQQSPNLPCPSDEVVPEAGTEILHFTKALVCSIDWKGCTAKSLSESSRSRGNFTTMSAAAIGTLSAYVDGRVTHQYLSDDDAMEERALLNTLVLPILRDWNLSRVKMESLPVLIKTVALLTTHETKRRLVTHMIRLTGEGYFCDFFAFARFVAPLAIELKVSTPEHTAYIFRQRTLFIRGTAKQTLPHANALKVHTTILLRIVRYVLAIGALEAVNAAVSAARRETVRLWFEQYLLSLAEAENSGKDSALPTDSVAAAAAPPPVSEASQEERSATEATPKDQEDNAAVTDKSNEDDFEDGDDVLDEEQVSNDDAHTDVEAAFSTCVTDADVEEVLSLMLQVGCKLPYRVMLTVSRRMSERASMLAVEETSSAWCTPAPLASEDGSAKANTHHHTWSENAMHADAIPTVGDEHSYPALLSVPPLAAHFVCAVRVDSSTALPALVPAFLRALVLSCDIGIYHHVISAFLIARKRRRKEPSLMEDLHVGVIAFATLQHRLAMGHAQDCQKRSTTVFKSISIFVQHLTLAVPHLNEAQLTFFLTRHLRGDADASGSNLRTTTQSPRSASQATQARGVASSCGAHQDDGEDATEEKDDLESHVATHAELEACLLQLIPYLQAVELKQLSLAHLQGLCVFFPRTAPFVVQQLRPQLSDFSQRELLQFVSQYPAGAAEVLELLSKNDMYASVDLHDYVAIAKKLPMQISEAIVAAHLPHMTNGWIVRVLSALAARHEEVPLPLLRTLLDRVSAAAENVSESEKSLLMMVLQGYLFFRTERDTLAKRLADKKSASSEGNVLSIDDMFSEATSTVHAVDEAEQHERREMIRACCDRLLSLEHISTLEALRIFLISYPPSLHQMREQGVVAKVEQKLLPSMLATTPPQWRELAALVQLLAVHRVLLPSTVTIILKSVFAEAQLTSMYTVVVATSDSDAVSALQALLHIAAKCAEVTAPGQVSFPLLPITELVLRVFDSVQHWLAALTQLLMTTSSSLSGTEETAARHVCRSLLKRSADLKPSEFAGLVQCISRLKAWDLMGVESKPRLASTAKDESHTFDRTLASCYERADAHSRCVLLKAIAMETSVLRRFETIVFPPIQRDVPLLPSEDLELVLTAALQVSDEALVEPVLDAIDTRMLPMLDQCRRSAIVRLVQCHAHFNIDDEMVVTAAFQALERQATTEMKLDVPQLLTLLQAVATLSVSQLPERLLVLCFQRLEKMASTLTPLQQYQVGRLILDLEMGYISSVSALVFHILDSRDGGRGHKQFQAMAEELCHVFEVELPTQLRASRLRKVKSKQRVADFWCAQRRVKQEAMLHRCQC</sequence>
<dbReference type="EMBL" id="JAFHLR010000036">
    <property type="protein sequence ID" value="KAG5465164.1"/>
    <property type="molecule type" value="Genomic_DNA"/>
</dbReference>
<organism evidence="2 3">
    <name type="scientific">Leishmania orientalis</name>
    <dbReference type="NCBI Taxonomy" id="2249476"/>
    <lineage>
        <taxon>Eukaryota</taxon>
        <taxon>Discoba</taxon>
        <taxon>Euglenozoa</taxon>
        <taxon>Kinetoplastea</taxon>
        <taxon>Metakinetoplastina</taxon>
        <taxon>Trypanosomatida</taxon>
        <taxon>Trypanosomatidae</taxon>
        <taxon>Leishmaniinae</taxon>
        <taxon>Leishmania</taxon>
    </lineage>
</organism>
<evidence type="ECO:0000256" key="1">
    <source>
        <dbReference type="SAM" id="MobiDB-lite"/>
    </source>
</evidence>
<dbReference type="SMR" id="A0A836G2V2"/>
<dbReference type="KEGG" id="loi:92356628"/>
<dbReference type="Proteomes" id="UP000674143">
    <property type="component" value="Unassembled WGS sequence"/>
</dbReference>
<feature type="region of interest" description="Disordered" evidence="1">
    <location>
        <begin position="791"/>
        <end position="845"/>
    </location>
</feature>
<reference evidence="3" key="2">
    <citation type="journal article" date="2021" name="Sci. Data">
        <title>Chromosome-scale genome sequencing, assembly and annotation of six genomes from subfamily Leishmaniinae.</title>
        <authorList>
            <person name="Almutairi H."/>
            <person name="Urbaniak M.D."/>
            <person name="Bates M.D."/>
            <person name="Jariyapan N."/>
            <person name="Kwakye-Nuako G."/>
            <person name="Thomaz Soccol V."/>
            <person name="Al-Salem W.S."/>
            <person name="Dillon R.J."/>
            <person name="Bates P.A."/>
            <person name="Gatherer D."/>
        </authorList>
    </citation>
    <scope>NUCLEOTIDE SEQUENCE [LARGE SCALE GENOMIC DNA]</scope>
</reference>